<dbReference type="SMART" id="SM00421">
    <property type="entry name" value="HTH_LUXR"/>
    <property type="match status" value="1"/>
</dbReference>
<dbReference type="RefSeq" id="WP_146060588.1">
    <property type="nucleotide sequence ID" value="NZ_CP049246.1"/>
</dbReference>
<organism evidence="5 6">
    <name type="scientific">Sphingobacterium lactis</name>
    <dbReference type="NCBI Taxonomy" id="797291"/>
    <lineage>
        <taxon>Bacteria</taxon>
        <taxon>Pseudomonadati</taxon>
        <taxon>Bacteroidota</taxon>
        <taxon>Sphingobacteriia</taxon>
        <taxon>Sphingobacteriales</taxon>
        <taxon>Sphingobacteriaceae</taxon>
        <taxon>Sphingobacterium</taxon>
    </lineage>
</organism>
<evidence type="ECO:0000256" key="2">
    <source>
        <dbReference type="ARBA" id="ARBA00023125"/>
    </source>
</evidence>
<keyword evidence="2" id="KW-0238">DNA-binding</keyword>
<dbReference type="Gene3D" id="1.10.10.10">
    <property type="entry name" value="Winged helix-like DNA-binding domain superfamily/Winged helix DNA-binding domain"/>
    <property type="match status" value="1"/>
</dbReference>
<dbReference type="Proteomes" id="UP000236731">
    <property type="component" value="Unassembled WGS sequence"/>
</dbReference>
<dbReference type="InterPro" id="IPR035965">
    <property type="entry name" value="PAS-like_dom_sf"/>
</dbReference>
<dbReference type="InterPro" id="IPR000792">
    <property type="entry name" value="Tscrpt_reg_LuxR_C"/>
</dbReference>
<dbReference type="OrthoDB" id="965844at2"/>
<sequence length="254" mass="29670">MKNPILTDIYKNWAEIGRFKSREELQLDLELYKKLLDIVQVGDSYYFLFDPFLRKMEMTSAMVEKVVGIRPDELDVDYLMNNIHPEDLPVFGDFEATVVEFKKALPIDKLTKYKSRYNYRFRTKRGDYVHILQQSITVLADEDGTILRNLVIHTDISEIAPFQRMKLSFIGLDGEPSFVDVKPRMLFSKTKAIFSKSELEVLKLMVQGLNSESIANQLFRSIHTIRNHRKNILRKSGCLNVQELLVKSVKEDWV</sequence>
<evidence type="ECO:0000313" key="5">
    <source>
        <dbReference type="EMBL" id="SEF90350.1"/>
    </source>
</evidence>
<dbReference type="GO" id="GO:0003677">
    <property type="term" value="F:DNA binding"/>
    <property type="evidence" value="ECO:0007669"/>
    <property type="project" value="UniProtKB-KW"/>
</dbReference>
<evidence type="ECO:0000313" key="6">
    <source>
        <dbReference type="Proteomes" id="UP000236731"/>
    </source>
</evidence>
<keyword evidence="1" id="KW-0805">Transcription regulation</keyword>
<evidence type="ECO:0000256" key="1">
    <source>
        <dbReference type="ARBA" id="ARBA00023015"/>
    </source>
</evidence>
<name>A0A1H5VT02_9SPHI</name>
<dbReference type="EMBL" id="FNUT01000003">
    <property type="protein sequence ID" value="SEF90350.1"/>
    <property type="molecule type" value="Genomic_DNA"/>
</dbReference>
<proteinExistence type="predicted"/>
<dbReference type="InterPro" id="IPR016032">
    <property type="entry name" value="Sig_transdc_resp-reg_C-effctor"/>
</dbReference>
<accession>A0A1H5VT02</accession>
<dbReference type="SUPFAM" id="SSF46894">
    <property type="entry name" value="C-terminal effector domain of the bipartite response regulators"/>
    <property type="match status" value="1"/>
</dbReference>
<keyword evidence="6" id="KW-1185">Reference proteome</keyword>
<gene>
    <name evidence="5" type="ORF">SAMN05421877_103224</name>
</gene>
<dbReference type="PROSITE" id="PS50043">
    <property type="entry name" value="HTH_LUXR_2"/>
    <property type="match status" value="1"/>
</dbReference>
<evidence type="ECO:0000256" key="3">
    <source>
        <dbReference type="ARBA" id="ARBA00023163"/>
    </source>
</evidence>
<protein>
    <submittedName>
        <fullName evidence="5">PAS fold-containing protein</fullName>
    </submittedName>
</protein>
<dbReference type="PANTHER" id="PTHR44688">
    <property type="entry name" value="DNA-BINDING TRANSCRIPTIONAL ACTIVATOR DEVR_DOSR"/>
    <property type="match status" value="1"/>
</dbReference>
<dbReference type="Pfam" id="PF00196">
    <property type="entry name" value="GerE"/>
    <property type="match status" value="1"/>
</dbReference>
<dbReference type="Pfam" id="PF08447">
    <property type="entry name" value="PAS_3"/>
    <property type="match status" value="1"/>
</dbReference>
<dbReference type="InterPro" id="IPR013655">
    <property type="entry name" value="PAS_fold_3"/>
</dbReference>
<reference evidence="6" key="1">
    <citation type="submission" date="2016-10" db="EMBL/GenBank/DDBJ databases">
        <authorList>
            <person name="Varghese N."/>
            <person name="Submissions S."/>
        </authorList>
    </citation>
    <scope>NUCLEOTIDE SEQUENCE [LARGE SCALE GENOMIC DNA]</scope>
    <source>
        <strain evidence="6">DSM 22361</strain>
    </source>
</reference>
<dbReference type="GO" id="GO:0006355">
    <property type="term" value="P:regulation of DNA-templated transcription"/>
    <property type="evidence" value="ECO:0007669"/>
    <property type="project" value="InterPro"/>
</dbReference>
<dbReference type="CDD" id="cd06170">
    <property type="entry name" value="LuxR_C_like"/>
    <property type="match status" value="1"/>
</dbReference>
<evidence type="ECO:0000259" key="4">
    <source>
        <dbReference type="PROSITE" id="PS50043"/>
    </source>
</evidence>
<keyword evidence="3" id="KW-0804">Transcription</keyword>
<dbReference type="PANTHER" id="PTHR44688:SF16">
    <property type="entry name" value="DNA-BINDING TRANSCRIPTIONAL ACTIVATOR DEVR_DOSR"/>
    <property type="match status" value="1"/>
</dbReference>
<dbReference type="InterPro" id="IPR036388">
    <property type="entry name" value="WH-like_DNA-bd_sf"/>
</dbReference>
<dbReference type="PROSITE" id="PS00622">
    <property type="entry name" value="HTH_LUXR_1"/>
    <property type="match status" value="1"/>
</dbReference>
<feature type="domain" description="HTH luxR-type" evidence="4">
    <location>
        <begin position="187"/>
        <end position="252"/>
    </location>
</feature>
<dbReference type="SUPFAM" id="SSF55785">
    <property type="entry name" value="PYP-like sensor domain (PAS domain)"/>
    <property type="match status" value="1"/>
</dbReference>
<dbReference type="AlphaFoldDB" id="A0A1H5VT02"/>
<dbReference type="Gene3D" id="3.30.450.20">
    <property type="entry name" value="PAS domain"/>
    <property type="match status" value="1"/>
</dbReference>
<dbReference type="PRINTS" id="PR00038">
    <property type="entry name" value="HTHLUXR"/>
</dbReference>